<reference evidence="1" key="2">
    <citation type="submission" date="2020-07" db="EMBL/GenBank/DDBJ databases">
        <authorList>
            <person name="Vera ALvarez R."/>
            <person name="Arias-Moreno D.M."/>
            <person name="Jimenez-Jacinto V."/>
            <person name="Jimenez-Bremont J.F."/>
            <person name="Swaminathan K."/>
            <person name="Moose S.P."/>
            <person name="Guerrero-Gonzalez M.L."/>
            <person name="Marino-Ramirez L."/>
            <person name="Landsman D."/>
            <person name="Rodriguez-Kessler M."/>
            <person name="Delgado-Sanchez P."/>
        </authorList>
    </citation>
    <scope>NUCLEOTIDE SEQUENCE</scope>
    <source>
        <tissue evidence="1">Cladode</tissue>
    </source>
</reference>
<protein>
    <submittedName>
        <fullName evidence="1">Uncharacterized protein</fullName>
    </submittedName>
</protein>
<dbReference type="EMBL" id="GISG01238618">
    <property type="protein sequence ID" value="MBA4668161.1"/>
    <property type="molecule type" value="Transcribed_RNA"/>
</dbReference>
<reference evidence="1" key="1">
    <citation type="journal article" date="2013" name="J. Plant Res.">
        <title>Effect of fungi and light on seed germination of three Opuntia species from semiarid lands of central Mexico.</title>
        <authorList>
            <person name="Delgado-Sanchez P."/>
            <person name="Jimenez-Bremont J.F."/>
            <person name="Guerrero-Gonzalez Mde L."/>
            <person name="Flores J."/>
        </authorList>
    </citation>
    <scope>NUCLEOTIDE SEQUENCE</scope>
    <source>
        <tissue evidence="1">Cladode</tissue>
    </source>
</reference>
<proteinExistence type="predicted"/>
<dbReference type="AlphaFoldDB" id="A0A7C9EF92"/>
<name>A0A7C9EF92_OPUST</name>
<evidence type="ECO:0000313" key="1">
    <source>
        <dbReference type="EMBL" id="MBA4668161.1"/>
    </source>
</evidence>
<accession>A0A7C9EF92</accession>
<sequence>MAIATCFSTLRSLPSMLMSPEGGLDIKSSLTSEHIYSNVFFETLKKYLNPSSSSLGIVKPGVDELLWRKLSHQSDSIGLGSIGTKLTLLLFFNFFKSFLNFFDFFFRGAITQKMSNTYKRESPQKLRLNGKSFDLSNERQRKRALCRASVQERSEFQLSAK</sequence>
<organism evidence="1">
    <name type="scientific">Opuntia streptacantha</name>
    <name type="common">Prickly pear cactus</name>
    <name type="synonym">Opuntia cardona</name>
    <dbReference type="NCBI Taxonomy" id="393608"/>
    <lineage>
        <taxon>Eukaryota</taxon>
        <taxon>Viridiplantae</taxon>
        <taxon>Streptophyta</taxon>
        <taxon>Embryophyta</taxon>
        <taxon>Tracheophyta</taxon>
        <taxon>Spermatophyta</taxon>
        <taxon>Magnoliopsida</taxon>
        <taxon>eudicotyledons</taxon>
        <taxon>Gunneridae</taxon>
        <taxon>Pentapetalae</taxon>
        <taxon>Caryophyllales</taxon>
        <taxon>Cactineae</taxon>
        <taxon>Cactaceae</taxon>
        <taxon>Opuntioideae</taxon>
        <taxon>Opuntia</taxon>
    </lineage>
</organism>